<dbReference type="Pfam" id="PF00149">
    <property type="entry name" value="Metallophos"/>
    <property type="match status" value="1"/>
</dbReference>
<dbReference type="EMBL" id="ATIR01000042">
    <property type="protein sequence ID" value="EPI08872.1"/>
    <property type="molecule type" value="Genomic_DNA"/>
</dbReference>
<organism evidence="3 4">
    <name type="scientific">Enterococcus faecalis RP2S-4</name>
    <dbReference type="NCBI Taxonomy" id="1244145"/>
    <lineage>
        <taxon>Bacteria</taxon>
        <taxon>Bacillati</taxon>
        <taxon>Bacillota</taxon>
        <taxon>Bacilli</taxon>
        <taxon>Lactobacillales</taxon>
        <taxon>Enterococcaceae</taxon>
        <taxon>Enterococcus</taxon>
    </lineage>
</organism>
<dbReference type="Gene3D" id="3.60.21.10">
    <property type="match status" value="1"/>
</dbReference>
<name>A0ABC9TKZ7_ENTFL</name>
<dbReference type="SUPFAM" id="SSF56300">
    <property type="entry name" value="Metallo-dependent phosphatases"/>
    <property type="match status" value="1"/>
</dbReference>
<feature type="domain" description="Calcineurin-like phosphoesterase" evidence="2">
    <location>
        <begin position="81"/>
        <end position="249"/>
    </location>
</feature>
<keyword evidence="1" id="KW-0472">Membrane</keyword>
<dbReference type="Proteomes" id="UP000015750">
    <property type="component" value="Unassembled WGS sequence"/>
</dbReference>
<evidence type="ECO:0000313" key="4">
    <source>
        <dbReference type="Proteomes" id="UP000015750"/>
    </source>
</evidence>
<proteinExistence type="predicted"/>
<keyword evidence="1" id="KW-1133">Transmembrane helix</keyword>
<dbReference type="GO" id="GO:0016787">
    <property type="term" value="F:hydrolase activity"/>
    <property type="evidence" value="ECO:0007669"/>
    <property type="project" value="UniProtKB-ARBA"/>
</dbReference>
<dbReference type="InterPro" id="IPR029052">
    <property type="entry name" value="Metallo-depent_PP-like"/>
</dbReference>
<dbReference type="CDD" id="cd07385">
    <property type="entry name" value="MPP_YkuE_C"/>
    <property type="match status" value="1"/>
</dbReference>
<dbReference type="PANTHER" id="PTHR31302">
    <property type="entry name" value="TRANSMEMBRANE PROTEIN WITH METALLOPHOSPHOESTERASE DOMAIN-RELATED"/>
    <property type="match status" value="1"/>
</dbReference>
<accession>A0ABC9TKZ7</accession>
<gene>
    <name evidence="3" type="ORF">D358_01433</name>
</gene>
<dbReference type="PANTHER" id="PTHR31302:SF25">
    <property type="entry name" value="PHOSPHOESTERASE"/>
    <property type="match status" value="1"/>
</dbReference>
<evidence type="ECO:0000313" key="3">
    <source>
        <dbReference type="EMBL" id="EPI08872.1"/>
    </source>
</evidence>
<protein>
    <submittedName>
        <fullName evidence="3">Ser/Thr phosphatase family protein</fullName>
    </submittedName>
</protein>
<evidence type="ECO:0000259" key="2">
    <source>
        <dbReference type="Pfam" id="PF00149"/>
    </source>
</evidence>
<evidence type="ECO:0000256" key="1">
    <source>
        <dbReference type="SAM" id="Phobius"/>
    </source>
</evidence>
<dbReference type="InterPro" id="IPR004843">
    <property type="entry name" value="Calcineurin-like_PHP"/>
</dbReference>
<comment type="caution">
    <text evidence="3">The sequence shown here is derived from an EMBL/GenBank/DDBJ whole genome shotgun (WGS) entry which is preliminary data.</text>
</comment>
<keyword evidence="1" id="KW-0812">Transmembrane</keyword>
<reference evidence="3 4" key="1">
    <citation type="submission" date="2013-06" db="EMBL/GenBank/DDBJ databases">
        <authorList>
            <person name="Weinstock G."/>
            <person name="Sodergren E."/>
            <person name="Lobos E.A."/>
            <person name="Fulton L."/>
            <person name="Fulton R."/>
            <person name="Courtney L."/>
            <person name="Fronick C."/>
            <person name="O'Laughlin M."/>
            <person name="Godfrey J."/>
            <person name="Wilson R.M."/>
            <person name="Miner T."/>
            <person name="Farmer C."/>
            <person name="Delehaunty K."/>
            <person name="Cordes M."/>
            <person name="Minx P."/>
            <person name="Tomlinson C."/>
            <person name="Chen J."/>
            <person name="Wollam A."/>
            <person name="Pepin K.H."/>
            <person name="Bhonagiri V."/>
            <person name="Zhang X."/>
            <person name="Warren W."/>
            <person name="Mitreva M."/>
            <person name="Mardis E.R."/>
            <person name="Wilson R.K."/>
        </authorList>
    </citation>
    <scope>NUCLEOTIDE SEQUENCE [LARGE SCALE GENOMIC DNA]</scope>
    <source>
        <strain evidence="3 4">RP2S-4</strain>
    </source>
</reference>
<dbReference type="AlphaFoldDB" id="A0ABC9TKZ7"/>
<feature type="transmembrane region" description="Helical" evidence="1">
    <location>
        <begin position="37"/>
        <end position="59"/>
    </location>
</feature>
<sequence length="308" mass="34911">MNHQKTSSRKFTENFTFPYFLLNTFVVNYFSDFKEEIMNVYLFLALFFITIGILSYSFFIEPKCLVIHKNQIKVTESGKTLRIVQLSDIHLKKNYSVKALKQIVEKTNTLQPDIVVFTGDLFDDYARFGIEIQDEVSQLFRKINAPYGKFAIYGNHEYSGLDTNFYETILEAADFTVLKNTGKLLPVSHRISLYVAGLEDSLYGQTDLAAALVNRPTGTPTLLLTHEPDVADSAVNKNIDLILAGHSHGGQIRLPFFTYKNQLAKKYTHGLYHLEDETPLIVHPGIGTTKISARFGVLPTIELIELTI</sequence>
<dbReference type="InterPro" id="IPR051158">
    <property type="entry name" value="Metallophosphoesterase_sf"/>
</dbReference>